<dbReference type="PANTHER" id="PTHR43739">
    <property type="entry name" value="XYLOGLUCANASE (EUROFUNG)"/>
    <property type="match status" value="1"/>
</dbReference>
<proteinExistence type="predicted"/>
<dbReference type="PROSITE" id="PS51257">
    <property type="entry name" value="PROKAR_LIPOPROTEIN"/>
    <property type="match status" value="1"/>
</dbReference>
<accession>A0A1F5T9L6</accession>
<comment type="caution">
    <text evidence="2">The sequence shown here is derived from an EMBL/GenBank/DDBJ whole genome shotgun (WGS) entry which is preliminary data.</text>
</comment>
<dbReference type="CDD" id="cd15482">
    <property type="entry name" value="Sialidase_non-viral"/>
    <property type="match status" value="1"/>
</dbReference>
<dbReference type="GO" id="GO:0010411">
    <property type="term" value="P:xyloglucan metabolic process"/>
    <property type="evidence" value="ECO:0007669"/>
    <property type="project" value="TreeGrafter"/>
</dbReference>
<dbReference type="Gene3D" id="2.130.10.10">
    <property type="entry name" value="YVTN repeat-like/Quinoprotein amine dehydrogenase"/>
    <property type="match status" value="2"/>
</dbReference>
<dbReference type="AlphaFoldDB" id="A0A1F5T9L6"/>
<dbReference type="InterPro" id="IPR052025">
    <property type="entry name" value="Xyloglucanase_GH74"/>
</dbReference>
<name>A0A1F5T9L6_9BACT</name>
<reference evidence="2 3" key="1">
    <citation type="journal article" date="2016" name="Nat. Commun.">
        <title>Thousands of microbial genomes shed light on interconnected biogeochemical processes in an aquifer system.</title>
        <authorList>
            <person name="Anantharaman K."/>
            <person name="Brown C.T."/>
            <person name="Hug L.A."/>
            <person name="Sharon I."/>
            <person name="Castelle C.J."/>
            <person name="Probst A.J."/>
            <person name="Thomas B.C."/>
            <person name="Singh A."/>
            <person name="Wilkins M.J."/>
            <person name="Karaoz U."/>
            <person name="Brodie E.L."/>
            <person name="Williams K.H."/>
            <person name="Hubbard S.S."/>
            <person name="Banfield J.F."/>
        </authorList>
    </citation>
    <scope>NUCLEOTIDE SEQUENCE [LARGE SCALE GENOMIC DNA]</scope>
</reference>
<dbReference type="InterPro" id="IPR015943">
    <property type="entry name" value="WD40/YVTN_repeat-like_dom_sf"/>
</dbReference>
<sequence>MKRLLGLTLLATLIIVGASGCIKVQKQKITTTNTLGGVFFTEDRFETWKHRSTMMTPGEVAGSIGGVDVAFMRFDPSDSEAMYLGTRADGVYYTYNGGAGWTKAEKLPVGFVRDLAVDPKDKCTIYVAVENKIFRSEDCSRNWAEVYYTDKPDVKVTALEIDWFESVVVYAGLSDGSLLRSKDRGIAWTLSKKFLARIAKIAVDPNDSRNVYVGITDNGLAKTVDKGETWTELNKAMKDFSGAKKYYDLAIATSAKNVILYANKFGVLRSLDGGTTWSEVKLLTPPGSEQIYALAVDPKNADYIYYSTNSAIYKTVDGGANWVVKKTPTTRVVSEILVHPKTVTRIFAGVKTIEQ</sequence>
<organism evidence="2 3">
    <name type="scientific">Candidatus Falkowbacteria bacterium RIFOXYC2_FULL_48_21</name>
    <dbReference type="NCBI Taxonomy" id="1798005"/>
    <lineage>
        <taxon>Bacteria</taxon>
        <taxon>Candidatus Falkowiibacteriota</taxon>
    </lineage>
</organism>
<dbReference type="SUPFAM" id="SSF110296">
    <property type="entry name" value="Oligoxyloglucan reducing end-specific cellobiohydrolase"/>
    <property type="match status" value="2"/>
</dbReference>
<feature type="domain" description="Photosynthesis system II assembly factor Ycf48/Hcf136-like" evidence="1">
    <location>
        <begin position="207"/>
        <end position="334"/>
    </location>
</feature>
<dbReference type="Proteomes" id="UP000178656">
    <property type="component" value="Unassembled WGS sequence"/>
</dbReference>
<protein>
    <recommendedName>
        <fullName evidence="1">Photosynthesis system II assembly factor Ycf48/Hcf136-like domain-containing protein</fullName>
    </recommendedName>
</protein>
<dbReference type="InterPro" id="IPR028203">
    <property type="entry name" value="PSII_CF48-like_dom"/>
</dbReference>
<dbReference type="EMBL" id="MFGM01000047">
    <property type="protein sequence ID" value="OGF35634.1"/>
    <property type="molecule type" value="Genomic_DNA"/>
</dbReference>
<dbReference type="Pfam" id="PF14870">
    <property type="entry name" value="PSII_BNR"/>
    <property type="match status" value="1"/>
</dbReference>
<evidence type="ECO:0000313" key="2">
    <source>
        <dbReference type="EMBL" id="OGF35634.1"/>
    </source>
</evidence>
<evidence type="ECO:0000259" key="1">
    <source>
        <dbReference type="Pfam" id="PF14870"/>
    </source>
</evidence>
<gene>
    <name evidence="2" type="ORF">A2482_03530</name>
</gene>
<evidence type="ECO:0000313" key="3">
    <source>
        <dbReference type="Proteomes" id="UP000178656"/>
    </source>
</evidence>
<dbReference type="PANTHER" id="PTHR43739:SF5">
    <property type="entry name" value="EXO-ALPHA-SIALIDASE"/>
    <property type="match status" value="1"/>
</dbReference>